<keyword evidence="2" id="KW-0805">Transcription regulation</keyword>
<dbReference type="SUPFAM" id="SSF88946">
    <property type="entry name" value="Sigma2 domain of RNA polymerase sigma factors"/>
    <property type="match status" value="1"/>
</dbReference>
<dbReference type="Proteomes" id="UP000317046">
    <property type="component" value="Unassembled WGS sequence"/>
</dbReference>
<dbReference type="GO" id="GO:0016987">
    <property type="term" value="F:sigma factor activity"/>
    <property type="evidence" value="ECO:0007669"/>
    <property type="project" value="UniProtKB-KW"/>
</dbReference>
<evidence type="ECO:0008006" key="11">
    <source>
        <dbReference type="Google" id="ProtNLM"/>
    </source>
</evidence>
<dbReference type="Pfam" id="PF04542">
    <property type="entry name" value="Sigma70_r2"/>
    <property type="match status" value="1"/>
</dbReference>
<comment type="caution">
    <text evidence="9">The sequence shown here is derived from an EMBL/GenBank/DDBJ whole genome shotgun (WGS) entry which is preliminary data.</text>
</comment>
<dbReference type="GO" id="GO:0006352">
    <property type="term" value="P:DNA-templated transcription initiation"/>
    <property type="evidence" value="ECO:0007669"/>
    <property type="project" value="InterPro"/>
</dbReference>
<gene>
    <name evidence="9" type="ORF">CCE01nite_07880</name>
</gene>
<dbReference type="SUPFAM" id="SSF88659">
    <property type="entry name" value="Sigma3 and sigma4 domains of RNA polymerase sigma factors"/>
    <property type="match status" value="1"/>
</dbReference>
<dbReference type="Gene3D" id="1.10.10.10">
    <property type="entry name" value="Winged helix-like DNA-binding domain superfamily/Winged helix DNA-binding domain"/>
    <property type="match status" value="1"/>
</dbReference>
<accession>A0A4Y3KR08</accession>
<keyword evidence="4" id="KW-0238">DNA-binding</keyword>
<keyword evidence="5" id="KW-0804">Transcription</keyword>
<feature type="domain" description="RNA polymerase sigma-70 region 2" evidence="7">
    <location>
        <begin position="84"/>
        <end position="147"/>
    </location>
</feature>
<evidence type="ECO:0000259" key="8">
    <source>
        <dbReference type="Pfam" id="PF08281"/>
    </source>
</evidence>
<dbReference type="RefSeq" id="WP_246056311.1">
    <property type="nucleotide sequence ID" value="NZ_BJLR01000009.1"/>
</dbReference>
<organism evidence="9 10">
    <name type="scientific">Cellulomonas cellasea</name>
    <dbReference type="NCBI Taxonomy" id="43670"/>
    <lineage>
        <taxon>Bacteria</taxon>
        <taxon>Bacillati</taxon>
        <taxon>Actinomycetota</taxon>
        <taxon>Actinomycetes</taxon>
        <taxon>Micrococcales</taxon>
        <taxon>Cellulomonadaceae</taxon>
        <taxon>Cellulomonas</taxon>
    </lineage>
</organism>
<dbReference type="GO" id="GO:0003677">
    <property type="term" value="F:DNA binding"/>
    <property type="evidence" value="ECO:0007669"/>
    <property type="project" value="UniProtKB-KW"/>
</dbReference>
<feature type="domain" description="RNA polymerase sigma factor 70 region 4 type 2" evidence="8">
    <location>
        <begin position="180"/>
        <end position="231"/>
    </location>
</feature>
<dbReference type="AlphaFoldDB" id="A0A4Y3KR08"/>
<evidence type="ECO:0000256" key="4">
    <source>
        <dbReference type="ARBA" id="ARBA00023125"/>
    </source>
</evidence>
<dbReference type="Pfam" id="PF08281">
    <property type="entry name" value="Sigma70_r4_2"/>
    <property type="match status" value="1"/>
</dbReference>
<dbReference type="EMBL" id="BJLR01000009">
    <property type="protein sequence ID" value="GEA86839.1"/>
    <property type="molecule type" value="Genomic_DNA"/>
</dbReference>
<reference evidence="9" key="1">
    <citation type="submission" date="2019-06" db="EMBL/GenBank/DDBJ databases">
        <title>Whole genome shotgun sequence of Cellulomonas cellasea NBRC 3753.</title>
        <authorList>
            <person name="Hosoyama A."/>
            <person name="Uohara A."/>
            <person name="Ohji S."/>
            <person name="Ichikawa N."/>
        </authorList>
    </citation>
    <scope>NUCLEOTIDE SEQUENCE [LARGE SCALE GENOMIC DNA]</scope>
    <source>
        <strain evidence="9">NBRC 3753</strain>
    </source>
</reference>
<dbReference type="InterPro" id="IPR007627">
    <property type="entry name" value="RNA_pol_sigma70_r2"/>
</dbReference>
<keyword evidence="3" id="KW-0731">Sigma factor</keyword>
<comment type="similarity">
    <text evidence="1">Belongs to the sigma-70 factor family. ECF subfamily.</text>
</comment>
<proteinExistence type="inferred from homology"/>
<dbReference type="InterPro" id="IPR039425">
    <property type="entry name" value="RNA_pol_sigma-70-like"/>
</dbReference>
<dbReference type="InterPro" id="IPR013249">
    <property type="entry name" value="RNA_pol_sigma70_r4_t2"/>
</dbReference>
<evidence type="ECO:0000313" key="9">
    <source>
        <dbReference type="EMBL" id="GEA86839.1"/>
    </source>
</evidence>
<dbReference type="InterPro" id="IPR036388">
    <property type="entry name" value="WH-like_DNA-bd_sf"/>
</dbReference>
<dbReference type="InterPro" id="IPR013324">
    <property type="entry name" value="RNA_pol_sigma_r3/r4-like"/>
</dbReference>
<feature type="compositionally biased region" description="Basic and acidic residues" evidence="6">
    <location>
        <begin position="38"/>
        <end position="51"/>
    </location>
</feature>
<name>A0A4Y3KR08_9CELL</name>
<dbReference type="InterPro" id="IPR013325">
    <property type="entry name" value="RNA_pol_sigma_r2"/>
</dbReference>
<dbReference type="InterPro" id="IPR014284">
    <property type="entry name" value="RNA_pol_sigma-70_dom"/>
</dbReference>
<dbReference type="CDD" id="cd06171">
    <property type="entry name" value="Sigma70_r4"/>
    <property type="match status" value="1"/>
</dbReference>
<keyword evidence="10" id="KW-1185">Reference proteome</keyword>
<evidence type="ECO:0000259" key="7">
    <source>
        <dbReference type="Pfam" id="PF04542"/>
    </source>
</evidence>
<evidence type="ECO:0000256" key="6">
    <source>
        <dbReference type="SAM" id="MobiDB-lite"/>
    </source>
</evidence>
<dbReference type="NCBIfam" id="TIGR02937">
    <property type="entry name" value="sigma70-ECF"/>
    <property type="match status" value="1"/>
</dbReference>
<evidence type="ECO:0000256" key="2">
    <source>
        <dbReference type="ARBA" id="ARBA00023015"/>
    </source>
</evidence>
<evidence type="ECO:0000256" key="1">
    <source>
        <dbReference type="ARBA" id="ARBA00010641"/>
    </source>
</evidence>
<dbReference type="Gene3D" id="1.10.1740.10">
    <property type="match status" value="1"/>
</dbReference>
<evidence type="ECO:0000256" key="5">
    <source>
        <dbReference type="ARBA" id="ARBA00023163"/>
    </source>
</evidence>
<dbReference type="PANTHER" id="PTHR43133">
    <property type="entry name" value="RNA POLYMERASE ECF-TYPE SIGMA FACTO"/>
    <property type="match status" value="1"/>
</dbReference>
<evidence type="ECO:0000256" key="3">
    <source>
        <dbReference type="ARBA" id="ARBA00023082"/>
    </source>
</evidence>
<protein>
    <recommendedName>
        <fullName evidence="11">RNA polymerase sigma24 factor</fullName>
    </recommendedName>
</protein>
<sequence length="243" mass="26678">MTAWTRVSGPDSAAVPVLRPVRGHHGEHGPPVRALGDAARDRPRGGDHGGDDDPADGAALASVTALPATAGRAGTTERRLDDVVRTHLPGLLRYATVLTGDGHTAADLVQEVLLRAHVRWARIALMDRPDLYLRRMVTNEHLSWRRRWHVRTVRPADDEVLAAHTDPQRDHAHHVVEDDAMWRLLAGLPPRQRTVLVLRYYEGLDDAEIGSVLATTPATVRSHASRALATLRRTDLTTSPETS</sequence>
<feature type="region of interest" description="Disordered" evidence="6">
    <location>
        <begin position="1"/>
        <end position="58"/>
    </location>
</feature>
<evidence type="ECO:0000313" key="10">
    <source>
        <dbReference type="Proteomes" id="UP000317046"/>
    </source>
</evidence>
<dbReference type="PANTHER" id="PTHR43133:SF50">
    <property type="entry name" value="ECF RNA POLYMERASE SIGMA FACTOR SIGM"/>
    <property type="match status" value="1"/>
</dbReference>